<dbReference type="EMBL" id="JBHSFP010000040">
    <property type="protein sequence ID" value="MFC4536176.1"/>
    <property type="molecule type" value="Genomic_DNA"/>
</dbReference>
<protein>
    <submittedName>
        <fullName evidence="1">Uncharacterized protein</fullName>
    </submittedName>
</protein>
<sequence length="92" mass="10243">MSTARQQSHEDLIAHLIRTTSLGPGEAARVVAEVVAYFSEPVEEYVRRRHGEMKARGLTNEQIFPGIAAELSSRPVAAPELSLRQLRRIVYG</sequence>
<accession>A0ABV9CT51</accession>
<keyword evidence="2" id="KW-1185">Reference proteome</keyword>
<proteinExistence type="predicted"/>
<organism evidence="1 2">
    <name type="scientific">Sphaerisporangium dianthi</name>
    <dbReference type="NCBI Taxonomy" id="1436120"/>
    <lineage>
        <taxon>Bacteria</taxon>
        <taxon>Bacillati</taxon>
        <taxon>Actinomycetota</taxon>
        <taxon>Actinomycetes</taxon>
        <taxon>Streptosporangiales</taxon>
        <taxon>Streptosporangiaceae</taxon>
        <taxon>Sphaerisporangium</taxon>
    </lineage>
</organism>
<dbReference type="Proteomes" id="UP001596004">
    <property type="component" value="Unassembled WGS sequence"/>
</dbReference>
<comment type="caution">
    <text evidence="1">The sequence shown here is derived from an EMBL/GenBank/DDBJ whole genome shotgun (WGS) entry which is preliminary data.</text>
</comment>
<name>A0ABV9CT51_9ACTN</name>
<reference evidence="2" key="1">
    <citation type="journal article" date="2019" name="Int. J. Syst. Evol. Microbiol.">
        <title>The Global Catalogue of Microorganisms (GCM) 10K type strain sequencing project: providing services to taxonomists for standard genome sequencing and annotation.</title>
        <authorList>
            <consortium name="The Broad Institute Genomics Platform"/>
            <consortium name="The Broad Institute Genome Sequencing Center for Infectious Disease"/>
            <person name="Wu L."/>
            <person name="Ma J."/>
        </authorList>
    </citation>
    <scope>NUCLEOTIDE SEQUENCE [LARGE SCALE GENOMIC DNA]</scope>
    <source>
        <strain evidence="2">CGMCC 4.7132</strain>
    </source>
</reference>
<evidence type="ECO:0000313" key="2">
    <source>
        <dbReference type="Proteomes" id="UP001596004"/>
    </source>
</evidence>
<evidence type="ECO:0000313" key="1">
    <source>
        <dbReference type="EMBL" id="MFC4536176.1"/>
    </source>
</evidence>
<gene>
    <name evidence="1" type="ORF">ACFO60_35865</name>
</gene>
<dbReference type="RefSeq" id="WP_380850131.1">
    <property type="nucleotide sequence ID" value="NZ_JBHSFP010000040.1"/>
</dbReference>